<dbReference type="GO" id="GO:0006614">
    <property type="term" value="P:SRP-dependent cotranslational protein targeting to membrane"/>
    <property type="evidence" value="ECO:0007669"/>
    <property type="project" value="InterPro"/>
</dbReference>
<comment type="subcellular location">
    <subcellularLocation>
        <location evidence="5">Endomembrane system</location>
        <topology evidence="5">Peripheral membrane protein</topology>
        <orientation evidence="5">Cytoplasmic side</orientation>
    </subcellularLocation>
</comment>
<evidence type="ECO:0000256" key="4">
    <source>
        <dbReference type="ARBA" id="ARBA00023136"/>
    </source>
</evidence>
<reference evidence="9 10" key="1">
    <citation type="journal article" date="2018" name="Front. Plant Sci.">
        <title>Red Clover (Trifolium pratense) and Zigzag Clover (T. medium) - A Picture of Genomic Similarities and Differences.</title>
        <authorList>
            <person name="Dluhosova J."/>
            <person name="Istvanek J."/>
            <person name="Nedelnik J."/>
            <person name="Repkova J."/>
        </authorList>
    </citation>
    <scope>NUCLEOTIDE SEQUENCE [LARGE SCALE GENOMIC DNA]</scope>
    <source>
        <strain evidence="10">cv. 10/8</strain>
        <tissue evidence="9">Leaf</tissue>
    </source>
</reference>
<evidence type="ECO:0000313" key="9">
    <source>
        <dbReference type="EMBL" id="MCH87479.1"/>
    </source>
</evidence>
<organism evidence="9 10">
    <name type="scientific">Trifolium medium</name>
    <dbReference type="NCBI Taxonomy" id="97028"/>
    <lineage>
        <taxon>Eukaryota</taxon>
        <taxon>Viridiplantae</taxon>
        <taxon>Streptophyta</taxon>
        <taxon>Embryophyta</taxon>
        <taxon>Tracheophyta</taxon>
        <taxon>Spermatophyta</taxon>
        <taxon>Magnoliopsida</taxon>
        <taxon>eudicotyledons</taxon>
        <taxon>Gunneridae</taxon>
        <taxon>Pentapetalae</taxon>
        <taxon>rosids</taxon>
        <taxon>fabids</taxon>
        <taxon>Fabales</taxon>
        <taxon>Fabaceae</taxon>
        <taxon>Papilionoideae</taxon>
        <taxon>50 kb inversion clade</taxon>
        <taxon>NPAAA clade</taxon>
        <taxon>Hologalegina</taxon>
        <taxon>IRL clade</taxon>
        <taxon>Trifolieae</taxon>
        <taxon>Trifolium</taxon>
    </lineage>
</organism>
<dbReference type="PANTHER" id="PTHR43134">
    <property type="entry name" value="SIGNAL RECOGNITION PARTICLE RECEPTOR SUBUNIT ALPHA"/>
    <property type="match status" value="1"/>
</dbReference>
<dbReference type="GO" id="GO:0005047">
    <property type="term" value="F:signal recognition particle binding"/>
    <property type="evidence" value="ECO:0007669"/>
    <property type="project" value="TreeGrafter"/>
</dbReference>
<dbReference type="Gene3D" id="3.40.50.300">
    <property type="entry name" value="P-loop containing nucleotide triphosphate hydrolases"/>
    <property type="match status" value="1"/>
</dbReference>
<evidence type="ECO:0000256" key="1">
    <source>
        <dbReference type="ARBA" id="ARBA00008531"/>
    </source>
</evidence>
<feature type="non-terminal residue" evidence="9">
    <location>
        <position position="500"/>
    </location>
</feature>
<name>A0A392MKD0_9FABA</name>
<dbReference type="GO" id="GO:0003924">
    <property type="term" value="F:GTPase activity"/>
    <property type="evidence" value="ECO:0007669"/>
    <property type="project" value="TreeGrafter"/>
</dbReference>
<proteinExistence type="inferred from homology"/>
<keyword evidence="7" id="KW-1133">Transmembrane helix</keyword>
<gene>
    <name evidence="9" type="ORF">A2U01_0008349</name>
</gene>
<evidence type="ECO:0000256" key="6">
    <source>
        <dbReference type="SAM" id="MobiDB-lite"/>
    </source>
</evidence>
<protein>
    <submittedName>
        <fullName evidence="9">Signal recognition particle receptor subunit alpha-like</fullName>
    </submittedName>
</protein>
<dbReference type="GO" id="GO:0005525">
    <property type="term" value="F:GTP binding"/>
    <property type="evidence" value="ECO:0007669"/>
    <property type="project" value="UniProtKB-KW"/>
</dbReference>
<keyword evidence="10" id="KW-1185">Reference proteome</keyword>
<dbReference type="GO" id="GO:0005789">
    <property type="term" value="C:endoplasmic reticulum membrane"/>
    <property type="evidence" value="ECO:0007669"/>
    <property type="project" value="TreeGrafter"/>
</dbReference>
<dbReference type="Pfam" id="PF00448">
    <property type="entry name" value="SRP54"/>
    <property type="match status" value="1"/>
</dbReference>
<evidence type="ECO:0000256" key="3">
    <source>
        <dbReference type="ARBA" id="ARBA00023134"/>
    </source>
</evidence>
<feature type="domain" description="SRP54-type proteins GTP-binding" evidence="8">
    <location>
        <begin position="256"/>
        <end position="411"/>
    </location>
</feature>
<evidence type="ECO:0000256" key="7">
    <source>
        <dbReference type="SAM" id="Phobius"/>
    </source>
</evidence>
<dbReference type="AlphaFoldDB" id="A0A392MKD0"/>
<dbReference type="InterPro" id="IPR000897">
    <property type="entry name" value="SRP54_GTPase_dom"/>
</dbReference>
<feature type="region of interest" description="Disordered" evidence="6">
    <location>
        <begin position="1"/>
        <end position="29"/>
    </location>
</feature>
<comment type="similarity">
    <text evidence="1">Belongs to the GTP-binding SRP family.</text>
</comment>
<evidence type="ECO:0000256" key="2">
    <source>
        <dbReference type="ARBA" id="ARBA00022741"/>
    </source>
</evidence>
<evidence type="ECO:0000259" key="8">
    <source>
        <dbReference type="SMART" id="SM00962"/>
    </source>
</evidence>
<evidence type="ECO:0000256" key="5">
    <source>
        <dbReference type="ARBA" id="ARBA00029433"/>
    </source>
</evidence>
<keyword evidence="4 7" id="KW-0472">Membrane</keyword>
<dbReference type="EMBL" id="LXQA010012280">
    <property type="protein sequence ID" value="MCH87479.1"/>
    <property type="molecule type" value="Genomic_DNA"/>
</dbReference>
<dbReference type="PROSITE" id="PS50216">
    <property type="entry name" value="DHHC"/>
    <property type="match status" value="1"/>
</dbReference>
<dbReference type="InterPro" id="IPR027417">
    <property type="entry name" value="P-loop_NTPase"/>
</dbReference>
<evidence type="ECO:0000313" key="10">
    <source>
        <dbReference type="Proteomes" id="UP000265520"/>
    </source>
</evidence>
<comment type="caution">
    <text evidence="9">The sequence shown here is derived from an EMBL/GenBank/DDBJ whole genome shotgun (WGS) entry which is preliminary data.</text>
</comment>
<accession>A0A392MKD0</accession>
<keyword evidence="2" id="KW-0547">Nucleotide-binding</keyword>
<dbReference type="Proteomes" id="UP000265520">
    <property type="component" value="Unassembled WGS sequence"/>
</dbReference>
<feature type="compositionally biased region" description="Low complexity" evidence="6">
    <location>
        <begin position="1"/>
        <end position="19"/>
    </location>
</feature>
<feature type="non-terminal residue" evidence="9">
    <location>
        <position position="1"/>
    </location>
</feature>
<dbReference type="SUPFAM" id="SSF52540">
    <property type="entry name" value="P-loop containing nucleoside triphosphate hydrolases"/>
    <property type="match status" value="1"/>
</dbReference>
<keyword evidence="9" id="KW-0675">Receptor</keyword>
<keyword evidence="3" id="KW-0342">GTP-binding</keyword>
<sequence length="500" mass="56773">SEPLSELPSDLLEPPYSDSVVTVPSQPKPPDPNLLFVVGVIHQTWNPGISVYPRSEESLWEEIMDESPWKQPLRNPTQLKKEKLRKKHVGCSYITITPPPKPPDDESPPTAAGTPLVEIAVVEDSPWLKEFAYLRMGDQGAISAIHKLNTFLIPVGQAQTNLSDWVQEETQWSLYSCLLKLILELTCHTQIKAKEIAKKIFEFVVANFESKTFVSSTRMSTLVQVAIKKGFVPISIRNHSFDILMDIHAARELSKPYVVVSIGVGKSTTLNKIDCCFLQHKIKVIVNACDSFQLGVVKQLLTRALRLQTTMLAKHYEKDHAAVAKESLLGDSNMFLIDTSSHLQNNEPLLSTLSKWVCFNLILISFVGETLVYKDAVDQHSPVSIEFKRWQTIDFGFFPIDEEMVNELVIKVKYYCTYMLYCPYHCSYYFLCNNGVECLDHWCPWVSKCMESKNIRGIFLFVSSATILCTYMCSTSIFYIKVLRYGYCMVRKAMKESGAT</sequence>
<dbReference type="PANTHER" id="PTHR43134:SF1">
    <property type="entry name" value="SIGNAL RECOGNITION PARTICLE RECEPTOR SUBUNIT ALPHA"/>
    <property type="match status" value="1"/>
</dbReference>
<keyword evidence="7" id="KW-0812">Transmembrane</keyword>
<dbReference type="SMART" id="SM00962">
    <property type="entry name" value="SRP54"/>
    <property type="match status" value="1"/>
</dbReference>
<feature type="transmembrane region" description="Helical" evidence="7">
    <location>
        <begin position="458"/>
        <end position="482"/>
    </location>
</feature>